<dbReference type="InterPro" id="IPR053146">
    <property type="entry name" value="QDO-like"/>
</dbReference>
<proteinExistence type="predicted"/>
<feature type="domain" description="Cupin type-2" evidence="1">
    <location>
        <begin position="57"/>
        <end position="120"/>
    </location>
</feature>
<dbReference type="EMBL" id="ABEU02000009">
    <property type="protein sequence ID" value="PNR47595.1"/>
    <property type="molecule type" value="Genomic_DNA"/>
</dbReference>
<evidence type="ECO:0000313" key="2">
    <source>
        <dbReference type="EMBL" id="PNR47595.1"/>
    </source>
</evidence>
<sequence length="187" mass="20883">MDQVSICASQFAGLTSPKIGMLAPGEGISVWVLGLLITIKALGNETGGSYSLCEKVVYPGREVPRHLHTMEDEMWLMLEGELIWNVGGRESLGRAGSFVHLPRFIPHSFMNKGEKPARMVQMFAPGGFEQWYLSVGQAVQDPLQLPPQVTSDELTKALRQGKEYGILFIDLEDNWELSSQAMHPYYR</sequence>
<accession>A9SL51</accession>
<dbReference type="Gene3D" id="2.60.120.10">
    <property type="entry name" value="Jelly Rolls"/>
    <property type="match status" value="1"/>
</dbReference>
<dbReference type="PANTHER" id="PTHR36440">
    <property type="entry name" value="PUTATIVE (AFU_ORTHOLOGUE AFUA_8G07350)-RELATED"/>
    <property type="match status" value="1"/>
</dbReference>
<name>A9SL51_PHYPA</name>
<dbReference type="RefSeq" id="XP_073392359.1">
    <property type="nucleotide sequence ID" value="XM_073536258.1"/>
</dbReference>
<dbReference type="Proteomes" id="UP000006727">
    <property type="component" value="Chromosome 9"/>
</dbReference>
<dbReference type="RefSeq" id="XP_024385008.1">
    <property type="nucleotide sequence ID" value="XM_024529240.2"/>
</dbReference>
<evidence type="ECO:0000313" key="4">
    <source>
        <dbReference type="Proteomes" id="UP000006727"/>
    </source>
</evidence>
<dbReference type="GeneID" id="112286884"/>
<dbReference type="InterPro" id="IPR014710">
    <property type="entry name" value="RmlC-like_jellyroll"/>
</dbReference>
<keyword evidence="4" id="KW-1185">Reference proteome</keyword>
<dbReference type="Gramene" id="Pp3c9_390V3.1">
    <property type="protein sequence ID" value="Pp3c9_390V3.1"/>
    <property type="gene ID" value="Pp3c9_390"/>
</dbReference>
<dbReference type="EnsemblPlants" id="Pp3c9_390V3.6">
    <property type="protein sequence ID" value="Pp3c9_390V3.6"/>
    <property type="gene ID" value="Pp3c9_390"/>
</dbReference>
<dbReference type="OMA" id="GPPDFEK"/>
<protein>
    <recommendedName>
        <fullName evidence="1">Cupin type-2 domain-containing protein</fullName>
    </recommendedName>
</protein>
<dbReference type="InterPro" id="IPR011051">
    <property type="entry name" value="RmlC_Cupin_sf"/>
</dbReference>
<dbReference type="OrthoDB" id="3700976at2759"/>
<reference evidence="2 4" key="1">
    <citation type="journal article" date="2008" name="Science">
        <title>The Physcomitrella genome reveals evolutionary insights into the conquest of land by plants.</title>
        <authorList>
            <person name="Rensing S."/>
            <person name="Lang D."/>
            <person name="Zimmer A."/>
            <person name="Terry A."/>
            <person name="Salamov A."/>
            <person name="Shapiro H."/>
            <person name="Nishiyama T."/>
            <person name="Perroud P.-F."/>
            <person name="Lindquist E."/>
            <person name="Kamisugi Y."/>
            <person name="Tanahashi T."/>
            <person name="Sakakibara K."/>
            <person name="Fujita T."/>
            <person name="Oishi K."/>
            <person name="Shin-I T."/>
            <person name="Kuroki Y."/>
            <person name="Toyoda A."/>
            <person name="Suzuki Y."/>
            <person name="Hashimoto A."/>
            <person name="Yamaguchi K."/>
            <person name="Sugano A."/>
            <person name="Kohara Y."/>
            <person name="Fujiyama A."/>
            <person name="Anterola A."/>
            <person name="Aoki S."/>
            <person name="Ashton N."/>
            <person name="Barbazuk W.B."/>
            <person name="Barker E."/>
            <person name="Bennetzen J."/>
            <person name="Bezanilla M."/>
            <person name="Blankenship R."/>
            <person name="Cho S.H."/>
            <person name="Dutcher S."/>
            <person name="Estelle M."/>
            <person name="Fawcett J.A."/>
            <person name="Gundlach H."/>
            <person name="Hanada K."/>
            <person name="Heyl A."/>
            <person name="Hicks K.A."/>
            <person name="Hugh J."/>
            <person name="Lohr M."/>
            <person name="Mayer K."/>
            <person name="Melkozernov A."/>
            <person name="Murata T."/>
            <person name="Nelson D."/>
            <person name="Pils B."/>
            <person name="Prigge M."/>
            <person name="Reiss B."/>
            <person name="Renner T."/>
            <person name="Rombauts S."/>
            <person name="Rushton P."/>
            <person name="Sanderfoot A."/>
            <person name="Schween G."/>
            <person name="Shiu S.-H."/>
            <person name="Stueber K."/>
            <person name="Theodoulou F.L."/>
            <person name="Tu H."/>
            <person name="Van de Peer Y."/>
            <person name="Verrier P.J."/>
            <person name="Waters E."/>
            <person name="Wood A."/>
            <person name="Yang L."/>
            <person name="Cove D."/>
            <person name="Cuming A."/>
            <person name="Hasebe M."/>
            <person name="Lucas S."/>
            <person name="Mishler D.B."/>
            <person name="Reski R."/>
            <person name="Grigoriev I."/>
            <person name="Quatrano R.S."/>
            <person name="Boore J.L."/>
        </authorList>
    </citation>
    <scope>NUCLEOTIDE SEQUENCE [LARGE SCALE GENOMIC DNA]</scope>
    <source>
        <strain evidence="3 4">cv. Gransden 2004</strain>
    </source>
</reference>
<dbReference type="Gramene" id="Pp3c9_390V3.3">
    <property type="protein sequence ID" value="Pp3c9_390V3.3"/>
    <property type="gene ID" value="Pp3c9_390"/>
</dbReference>
<dbReference type="KEGG" id="ppp:112286884"/>
<dbReference type="RefSeq" id="XP_073392358.1">
    <property type="nucleotide sequence ID" value="XM_073536257.1"/>
</dbReference>
<dbReference type="EnsemblPlants" id="Pp3c9_390V3.5">
    <property type="protein sequence ID" value="Pp3c9_390V3.5"/>
    <property type="gene ID" value="Pp3c9_390"/>
</dbReference>
<dbReference type="RefSeq" id="XP_024385011.1">
    <property type="nucleotide sequence ID" value="XM_024529243.2"/>
</dbReference>
<dbReference type="EnsemblPlants" id="Pp3c9_390V3.2">
    <property type="protein sequence ID" value="Pp3c9_390V3.2"/>
    <property type="gene ID" value="Pp3c9_390"/>
</dbReference>
<gene>
    <name evidence="3" type="primary">LOC112286884</name>
    <name evidence="2" type="ORF">PHYPA_012068</name>
</gene>
<dbReference type="Gramene" id="Pp3c9_390V3.5">
    <property type="protein sequence ID" value="Pp3c9_390V3.5"/>
    <property type="gene ID" value="Pp3c9_390"/>
</dbReference>
<dbReference type="InterPro" id="IPR013096">
    <property type="entry name" value="Cupin_2"/>
</dbReference>
<evidence type="ECO:0000259" key="1">
    <source>
        <dbReference type="Pfam" id="PF07883"/>
    </source>
</evidence>
<dbReference type="Gramene" id="Pp3c9_390V3.7">
    <property type="protein sequence ID" value="Pp3c9_390V3.7"/>
    <property type="gene ID" value="Pp3c9_390"/>
</dbReference>
<dbReference type="RefSeq" id="XP_024385009.1">
    <property type="nucleotide sequence ID" value="XM_024529241.2"/>
</dbReference>
<dbReference type="PaxDb" id="3218-PP1S90_24V6.1"/>
<reference evidence="3" key="3">
    <citation type="submission" date="2020-12" db="UniProtKB">
        <authorList>
            <consortium name="EnsemblPlants"/>
        </authorList>
    </citation>
    <scope>IDENTIFICATION</scope>
</reference>
<dbReference type="SUPFAM" id="SSF51182">
    <property type="entry name" value="RmlC-like cupins"/>
    <property type="match status" value="1"/>
</dbReference>
<organism evidence="2">
    <name type="scientific">Physcomitrium patens</name>
    <name type="common">Spreading-leaved earth moss</name>
    <name type="synonym">Physcomitrella patens</name>
    <dbReference type="NCBI Taxonomy" id="3218"/>
    <lineage>
        <taxon>Eukaryota</taxon>
        <taxon>Viridiplantae</taxon>
        <taxon>Streptophyta</taxon>
        <taxon>Embryophyta</taxon>
        <taxon>Bryophyta</taxon>
        <taxon>Bryophytina</taxon>
        <taxon>Bryopsida</taxon>
        <taxon>Funariidae</taxon>
        <taxon>Funariales</taxon>
        <taxon>Funariaceae</taxon>
        <taxon>Physcomitrium</taxon>
    </lineage>
</organism>
<dbReference type="EnsemblPlants" id="Pp3c9_390V3.3">
    <property type="protein sequence ID" value="Pp3c9_390V3.3"/>
    <property type="gene ID" value="Pp3c9_390"/>
</dbReference>
<dbReference type="RefSeq" id="XP_024385010.1">
    <property type="nucleotide sequence ID" value="XM_024529242.2"/>
</dbReference>
<dbReference type="HOGENOM" id="CLU_103066_3_1_1"/>
<dbReference type="Pfam" id="PF07883">
    <property type="entry name" value="Cupin_2"/>
    <property type="match status" value="1"/>
</dbReference>
<dbReference type="EnsemblPlants" id="Pp3c9_390V3.7">
    <property type="protein sequence ID" value="Pp3c9_390V3.7"/>
    <property type="gene ID" value="Pp3c9_390"/>
</dbReference>
<dbReference type="AlphaFoldDB" id="A9SL51"/>
<dbReference type="Gramene" id="Pp3c9_390V3.4">
    <property type="protein sequence ID" value="Pp3c9_390V3.4"/>
    <property type="gene ID" value="Pp3c9_390"/>
</dbReference>
<reference evidence="2 4" key="2">
    <citation type="journal article" date="2018" name="Plant J.">
        <title>The Physcomitrella patens chromosome-scale assembly reveals moss genome structure and evolution.</title>
        <authorList>
            <person name="Lang D."/>
            <person name="Ullrich K.K."/>
            <person name="Murat F."/>
            <person name="Fuchs J."/>
            <person name="Jenkins J."/>
            <person name="Haas F.B."/>
            <person name="Piednoel M."/>
            <person name="Gundlach H."/>
            <person name="Van Bel M."/>
            <person name="Meyberg R."/>
            <person name="Vives C."/>
            <person name="Morata J."/>
            <person name="Symeonidi A."/>
            <person name="Hiss M."/>
            <person name="Muchero W."/>
            <person name="Kamisugi Y."/>
            <person name="Saleh O."/>
            <person name="Blanc G."/>
            <person name="Decker E.L."/>
            <person name="van Gessel N."/>
            <person name="Grimwood J."/>
            <person name="Hayes R.D."/>
            <person name="Graham S.W."/>
            <person name="Gunter L.E."/>
            <person name="McDaniel S.F."/>
            <person name="Hoernstein S.N.W."/>
            <person name="Larsson A."/>
            <person name="Li F.W."/>
            <person name="Perroud P.F."/>
            <person name="Phillips J."/>
            <person name="Ranjan P."/>
            <person name="Rokshar D.S."/>
            <person name="Rothfels C.J."/>
            <person name="Schneider L."/>
            <person name="Shu S."/>
            <person name="Stevenson D.W."/>
            <person name="Thummler F."/>
            <person name="Tillich M."/>
            <person name="Villarreal Aguilar J.C."/>
            <person name="Widiez T."/>
            <person name="Wong G.K."/>
            <person name="Wymore A."/>
            <person name="Zhang Y."/>
            <person name="Zimmer A.D."/>
            <person name="Quatrano R.S."/>
            <person name="Mayer K.F.X."/>
            <person name="Goodstein D."/>
            <person name="Casacuberta J.M."/>
            <person name="Vandepoele K."/>
            <person name="Reski R."/>
            <person name="Cuming A.C."/>
            <person name="Tuskan G.A."/>
            <person name="Maumus F."/>
            <person name="Salse J."/>
            <person name="Schmutz J."/>
            <person name="Rensing S.A."/>
        </authorList>
    </citation>
    <scope>NUCLEOTIDE SEQUENCE [LARGE SCALE GENOMIC DNA]</scope>
    <source>
        <strain evidence="3 4">cv. Gransden 2004</strain>
    </source>
</reference>
<dbReference type="Gramene" id="Pp3c9_390V3.6">
    <property type="protein sequence ID" value="Pp3c9_390V3.6"/>
    <property type="gene ID" value="Pp3c9_390"/>
</dbReference>
<dbReference type="PANTHER" id="PTHR36440:SF1">
    <property type="entry name" value="PUTATIVE (AFU_ORTHOLOGUE AFUA_8G07350)-RELATED"/>
    <property type="match status" value="1"/>
</dbReference>
<evidence type="ECO:0000313" key="3">
    <source>
        <dbReference type="EnsemblPlants" id="Pp3c9_390V3.1"/>
    </source>
</evidence>
<dbReference type="EnsemblPlants" id="Pp3c9_390V3.4">
    <property type="protein sequence ID" value="Pp3c9_390V3.4"/>
    <property type="gene ID" value="Pp3c9_390"/>
</dbReference>
<dbReference type="EnsemblPlants" id="Pp3c9_390V3.1">
    <property type="protein sequence ID" value="Pp3c9_390V3.1"/>
    <property type="gene ID" value="Pp3c9_390"/>
</dbReference>
<dbReference type="Gramene" id="Pp3c9_390V3.2">
    <property type="protein sequence ID" value="Pp3c9_390V3.2"/>
    <property type="gene ID" value="Pp3c9_390"/>
</dbReference>